<organism evidence="1 2">
    <name type="scientific">Leeuwenhoekiella blandensis (strain CECT 7118 / CCUG 51940 / KCTC 22103 / MED217)</name>
    <name type="common">Flavobacterium sp. (strain MED217)</name>
    <dbReference type="NCBI Taxonomy" id="398720"/>
    <lineage>
        <taxon>Bacteria</taxon>
        <taxon>Pseudomonadati</taxon>
        <taxon>Bacteroidota</taxon>
        <taxon>Flavobacteriia</taxon>
        <taxon>Flavobacteriales</taxon>
        <taxon>Flavobacteriaceae</taxon>
        <taxon>Leeuwenhoekiella</taxon>
    </lineage>
</organism>
<reference evidence="1 2" key="1">
    <citation type="journal article" date="2007" name="Nature">
        <title>Light stimulates growth of proteorhodopsin-containing marine Flavobacteria.</title>
        <authorList>
            <person name="Gomez-Consarnau L."/>
            <person name="Gonzalez J.M."/>
            <person name="Coll-Llado M."/>
            <person name="Gourdon P."/>
            <person name="Pascher T."/>
            <person name="Neutze R."/>
            <person name="Pedros-Alio C."/>
            <person name="Pinhassi J."/>
        </authorList>
    </citation>
    <scope>NUCLEOTIDE SEQUENCE [LARGE SCALE GENOMIC DNA]</scope>
    <source>
        <strain evidence="1 2">MED217</strain>
    </source>
</reference>
<accession>A3XG55</accession>
<sequence>MSGSFHLTVLNYLEDYDNRLNTFEVNPDWDNPILEISIHSRLALVNQLEELMRILPPYEDPRMTLQRGVVDDTSESYRLELITNGISTELVGKIIENGSAQIQNHCLDHPEITRDLIKQFAENGITKKVKNKANTKLKSKRWR</sequence>
<evidence type="ECO:0000313" key="1">
    <source>
        <dbReference type="EMBL" id="EAQ50894.1"/>
    </source>
</evidence>
<dbReference type="HOGENOM" id="CLU_119430_0_0_10"/>
<proteinExistence type="predicted"/>
<dbReference type="eggNOG" id="ENOG5032XFB">
    <property type="taxonomic scope" value="Bacteria"/>
</dbReference>
<comment type="caution">
    <text evidence="1">The sequence shown here is derived from an EMBL/GenBank/DDBJ whole genome shotgun (WGS) entry which is preliminary data.</text>
</comment>
<evidence type="ECO:0000313" key="2">
    <source>
        <dbReference type="Proteomes" id="UP000001601"/>
    </source>
</evidence>
<dbReference type="Proteomes" id="UP000001601">
    <property type="component" value="Unassembled WGS sequence"/>
</dbReference>
<keyword evidence="2" id="KW-1185">Reference proteome</keyword>
<gene>
    <name evidence="1" type="ORF">MED217_15165</name>
</gene>
<dbReference type="AlphaFoldDB" id="A3XG55"/>
<name>A3XG55_LEEBM</name>
<dbReference type="STRING" id="398720.MED217_15165"/>
<dbReference type="EMBL" id="AANC01000001">
    <property type="protein sequence ID" value="EAQ50894.1"/>
    <property type="molecule type" value="Genomic_DNA"/>
</dbReference>
<protein>
    <submittedName>
        <fullName evidence="1">Uncharacterized protein</fullName>
    </submittedName>
</protein>